<dbReference type="PANTHER" id="PTHR45663">
    <property type="entry name" value="GEO12009P1"/>
    <property type="match status" value="1"/>
</dbReference>
<keyword evidence="2" id="KW-0676">Redox-active center</keyword>
<evidence type="ECO:0000256" key="1">
    <source>
        <dbReference type="ARBA" id="ARBA00008987"/>
    </source>
</evidence>
<protein>
    <submittedName>
        <fullName evidence="4">Co-chaperone YbbN</fullName>
    </submittedName>
</protein>
<dbReference type="PANTHER" id="PTHR45663:SF11">
    <property type="entry name" value="GEO12009P1"/>
    <property type="match status" value="1"/>
</dbReference>
<sequence length="342" mass="35107">MSQVPPSAASLRGAVDLSSLVNRAAAPAGAAGAAGGAPGGAGGAPGVPGAPGAGVSVPSLLLDGTDATFTQILDLSNAVAVIVELWASWSDGSRILAPLMQKLILEYGGQFVLVRVETDGNPQLTAAFQAQSVPTVAAIIAGRPVALFEGAQPEQSIRDVLDQVVQLAAQNGVTGTALPADGHGGPGGVGADGVEGEVAEPVEEPLPPHHAEAFDAISQGDYKTAIAEYEKAIVQNPRDALAAAGLAQVKLLDRLDGKTLDEIRADGAANPTDIDAQLLVADLDVSGGHVEDAFDRILALFTKADQATKDKLRERMLELFEVVGLDDPRVTVARRRLTMLLY</sequence>
<dbReference type="InterPro" id="IPR013766">
    <property type="entry name" value="Thioredoxin_domain"/>
</dbReference>
<evidence type="ECO:0000256" key="2">
    <source>
        <dbReference type="ARBA" id="ARBA00023284"/>
    </source>
</evidence>
<comment type="caution">
    <text evidence="4">The sequence shown here is derived from an EMBL/GenBank/DDBJ whole genome shotgun (WGS) entry which is preliminary data.</text>
</comment>
<dbReference type="Pfam" id="PF00085">
    <property type="entry name" value="Thioredoxin"/>
    <property type="match status" value="1"/>
</dbReference>
<dbReference type="AlphaFoldDB" id="A0A917F2N1"/>
<dbReference type="InterPro" id="IPR036249">
    <property type="entry name" value="Thioredoxin-like_sf"/>
</dbReference>
<reference evidence="4 5" key="1">
    <citation type="journal article" date="2014" name="Int. J. Syst. Evol. Microbiol.">
        <title>Complete genome sequence of Corynebacterium casei LMG S-19264T (=DSM 44701T), isolated from a smear-ripened cheese.</title>
        <authorList>
            <consortium name="US DOE Joint Genome Institute (JGI-PGF)"/>
            <person name="Walter F."/>
            <person name="Albersmeier A."/>
            <person name="Kalinowski J."/>
            <person name="Ruckert C."/>
        </authorList>
    </citation>
    <scope>NUCLEOTIDE SEQUENCE [LARGE SCALE GENOMIC DNA]</scope>
    <source>
        <strain evidence="4 5">CGMCC 1.12976</strain>
    </source>
</reference>
<evidence type="ECO:0000313" key="4">
    <source>
        <dbReference type="EMBL" id="GGF38868.1"/>
    </source>
</evidence>
<dbReference type="InterPro" id="IPR011990">
    <property type="entry name" value="TPR-like_helical_dom_sf"/>
</dbReference>
<dbReference type="Gene3D" id="3.40.30.10">
    <property type="entry name" value="Glutaredoxin"/>
    <property type="match status" value="1"/>
</dbReference>
<evidence type="ECO:0000313" key="5">
    <source>
        <dbReference type="Proteomes" id="UP000598775"/>
    </source>
</evidence>
<gene>
    <name evidence="4" type="ORF">GCM10011399_34690</name>
</gene>
<dbReference type="Gene3D" id="1.25.40.10">
    <property type="entry name" value="Tetratricopeptide repeat domain"/>
    <property type="match status" value="1"/>
</dbReference>
<dbReference type="SUPFAM" id="SSF48452">
    <property type="entry name" value="TPR-like"/>
    <property type="match status" value="1"/>
</dbReference>
<dbReference type="RefSeq" id="WP_188680614.1">
    <property type="nucleotide sequence ID" value="NZ_BMGP01000007.1"/>
</dbReference>
<dbReference type="PROSITE" id="PS51352">
    <property type="entry name" value="THIOREDOXIN_2"/>
    <property type="match status" value="1"/>
</dbReference>
<keyword evidence="5" id="KW-1185">Reference proteome</keyword>
<evidence type="ECO:0000259" key="3">
    <source>
        <dbReference type="PROSITE" id="PS51352"/>
    </source>
</evidence>
<comment type="similarity">
    <text evidence="1">Belongs to the thioredoxin family.</text>
</comment>
<name>A0A917F2N1_9MICO</name>
<organism evidence="4 5">
    <name type="scientific">Subtercola lobariae</name>
    <dbReference type="NCBI Taxonomy" id="1588641"/>
    <lineage>
        <taxon>Bacteria</taxon>
        <taxon>Bacillati</taxon>
        <taxon>Actinomycetota</taxon>
        <taxon>Actinomycetes</taxon>
        <taxon>Micrococcales</taxon>
        <taxon>Microbacteriaceae</taxon>
        <taxon>Subtercola</taxon>
    </lineage>
</organism>
<dbReference type="Pfam" id="PF14561">
    <property type="entry name" value="TPR_20"/>
    <property type="match status" value="1"/>
</dbReference>
<dbReference type="GO" id="GO:0015035">
    <property type="term" value="F:protein-disulfide reductase activity"/>
    <property type="evidence" value="ECO:0007669"/>
    <property type="project" value="TreeGrafter"/>
</dbReference>
<dbReference type="Proteomes" id="UP000598775">
    <property type="component" value="Unassembled WGS sequence"/>
</dbReference>
<dbReference type="EMBL" id="BMGP01000007">
    <property type="protein sequence ID" value="GGF38868.1"/>
    <property type="molecule type" value="Genomic_DNA"/>
</dbReference>
<dbReference type="CDD" id="cd02956">
    <property type="entry name" value="ybbN"/>
    <property type="match status" value="1"/>
</dbReference>
<dbReference type="GO" id="GO:0005737">
    <property type="term" value="C:cytoplasm"/>
    <property type="evidence" value="ECO:0007669"/>
    <property type="project" value="TreeGrafter"/>
</dbReference>
<feature type="domain" description="Thioredoxin" evidence="3">
    <location>
        <begin position="46"/>
        <end position="166"/>
    </location>
</feature>
<dbReference type="SUPFAM" id="SSF52833">
    <property type="entry name" value="Thioredoxin-like"/>
    <property type="match status" value="1"/>
</dbReference>
<dbReference type="GO" id="GO:0006950">
    <property type="term" value="P:response to stress"/>
    <property type="evidence" value="ECO:0007669"/>
    <property type="project" value="UniProtKB-ARBA"/>
</dbReference>
<proteinExistence type="inferred from homology"/>
<accession>A0A917F2N1</accession>